<dbReference type="Pfam" id="PF02566">
    <property type="entry name" value="OsmC"/>
    <property type="match status" value="1"/>
</dbReference>
<dbReference type="OrthoDB" id="1433018at2"/>
<dbReference type="PANTHER" id="PTHR35368:SF1">
    <property type="entry name" value="HYDROPEROXIDE REDUCTASE"/>
    <property type="match status" value="1"/>
</dbReference>
<dbReference type="InterPro" id="IPR052924">
    <property type="entry name" value="OsmC/Ohr_hydroprdx_reductase"/>
</dbReference>
<dbReference type="Gene3D" id="3.30.300.20">
    <property type="match status" value="1"/>
</dbReference>
<dbReference type="InterPro" id="IPR003718">
    <property type="entry name" value="OsmC/Ohr_fam"/>
</dbReference>
<sequence length="141" mass="15354">MKCKVELKEGVSVLATSREHSVTMDLGTPLGDNKGMTPGEMLLNSVAACKIMSYVSLSKSKNIDVKDLVVEISAEIEEAGPLEDTGIQIKAIKTMKTTYRVKSSNSKEEIENFTKLVEKFCTVANALNDKIKGTIEVIIEA</sequence>
<organism evidence="1 2">
    <name type="scientific">Clostridium cylindrosporum DSM 605</name>
    <dbReference type="NCBI Taxonomy" id="1121307"/>
    <lineage>
        <taxon>Bacteria</taxon>
        <taxon>Bacillati</taxon>
        <taxon>Bacillota</taxon>
        <taxon>Clostridia</taxon>
        <taxon>Eubacteriales</taxon>
        <taxon>Clostridiaceae</taxon>
        <taxon>Clostridium</taxon>
    </lineage>
</organism>
<dbReference type="InterPro" id="IPR036102">
    <property type="entry name" value="OsmC/Ohrsf"/>
</dbReference>
<dbReference type="InterPro" id="IPR015946">
    <property type="entry name" value="KH_dom-like_a/b"/>
</dbReference>
<dbReference type="PANTHER" id="PTHR35368">
    <property type="entry name" value="HYDROPEROXIDE REDUCTASE"/>
    <property type="match status" value="1"/>
</dbReference>
<comment type="caution">
    <text evidence="1">The sequence shown here is derived from an EMBL/GenBank/DDBJ whole genome shotgun (WGS) entry which is preliminary data.</text>
</comment>
<dbReference type="EMBL" id="LFVU01000028">
    <property type="protein sequence ID" value="KMT21021.1"/>
    <property type="molecule type" value="Genomic_DNA"/>
</dbReference>
<dbReference type="PATRIC" id="fig|1121307.3.peg.619"/>
<dbReference type="Proteomes" id="UP000036756">
    <property type="component" value="Unassembled WGS sequence"/>
</dbReference>
<dbReference type="STRING" id="1121307.CLCY_1c02550"/>
<gene>
    <name evidence="1" type="ORF">CLCY_1c02550</name>
</gene>
<reference evidence="1 2" key="1">
    <citation type="submission" date="2015-06" db="EMBL/GenBank/DDBJ databases">
        <title>Draft genome sequence of the purine-degrading Clostridium cylindrosporum HC-1 (DSM 605).</title>
        <authorList>
            <person name="Poehlein A."/>
            <person name="Schiel-Bengelsdorf B."/>
            <person name="Bengelsdorf F."/>
            <person name="Daniel R."/>
            <person name="Duerre P."/>
        </authorList>
    </citation>
    <scope>NUCLEOTIDE SEQUENCE [LARGE SCALE GENOMIC DNA]</scope>
    <source>
        <strain evidence="1 2">DSM 605</strain>
    </source>
</reference>
<dbReference type="RefSeq" id="WP_048571412.1">
    <property type="nucleotide sequence ID" value="NZ_LFVU01000028.1"/>
</dbReference>
<protein>
    <submittedName>
        <fullName evidence="1">Putative peroxiredoxin, OsmC-like protein</fullName>
    </submittedName>
</protein>
<dbReference type="AlphaFoldDB" id="A0A0J8FZN6"/>
<dbReference type="SUPFAM" id="SSF82784">
    <property type="entry name" value="OsmC-like"/>
    <property type="match status" value="1"/>
</dbReference>
<evidence type="ECO:0000313" key="1">
    <source>
        <dbReference type="EMBL" id="KMT21021.1"/>
    </source>
</evidence>
<proteinExistence type="predicted"/>
<accession>A0A0J8FZN6</accession>
<name>A0A0J8FZN6_CLOCY</name>
<keyword evidence="2" id="KW-1185">Reference proteome</keyword>
<evidence type="ECO:0000313" key="2">
    <source>
        <dbReference type="Proteomes" id="UP000036756"/>
    </source>
</evidence>